<proteinExistence type="predicted"/>
<organism evidence="2 3">
    <name type="scientific">Alkalicoccobacillus gibsonii</name>
    <dbReference type="NCBI Taxonomy" id="79881"/>
    <lineage>
        <taxon>Bacteria</taxon>
        <taxon>Bacillati</taxon>
        <taxon>Bacillota</taxon>
        <taxon>Bacilli</taxon>
        <taxon>Bacillales</taxon>
        <taxon>Bacillaceae</taxon>
        <taxon>Alkalicoccobacillus</taxon>
    </lineage>
</organism>
<keyword evidence="1" id="KW-1133">Transmembrane helix</keyword>
<protein>
    <submittedName>
        <fullName evidence="2">Uncharacterized protein</fullName>
    </submittedName>
</protein>
<feature type="transmembrane region" description="Helical" evidence="1">
    <location>
        <begin position="12"/>
        <end position="31"/>
    </location>
</feature>
<feature type="transmembrane region" description="Helical" evidence="1">
    <location>
        <begin position="81"/>
        <end position="102"/>
    </location>
</feature>
<evidence type="ECO:0000313" key="2">
    <source>
        <dbReference type="EMBL" id="MEN0644919.1"/>
    </source>
</evidence>
<reference evidence="2 3" key="1">
    <citation type="submission" date="2024-03" db="EMBL/GenBank/DDBJ databases">
        <title>Bacilli Hybrid Assemblies.</title>
        <authorList>
            <person name="Kovac J."/>
        </authorList>
    </citation>
    <scope>NUCLEOTIDE SEQUENCE [LARGE SCALE GENOMIC DNA]</scope>
    <source>
        <strain evidence="2 3">FSL R7-0666</strain>
    </source>
</reference>
<sequence>MGQEMVERRKDRYLFVEGWLWFGIVVVYAVYAIVSALNSWDDFHADTTYTVVSYLFRVLFSIALLIKVVKMREFKKTIRFYVYLGLLVVTLVVFFFPFQMFYG</sequence>
<accession>A0ABU9VM57</accession>
<keyword evidence="3" id="KW-1185">Reference proteome</keyword>
<dbReference type="RefSeq" id="WP_343131539.1">
    <property type="nucleotide sequence ID" value="NZ_JBCITK010000001.1"/>
</dbReference>
<name>A0ABU9VM57_9BACI</name>
<comment type="caution">
    <text evidence="2">The sequence shown here is derived from an EMBL/GenBank/DDBJ whole genome shotgun (WGS) entry which is preliminary data.</text>
</comment>
<dbReference type="EMBL" id="JBCITK010000001">
    <property type="protein sequence ID" value="MEN0644919.1"/>
    <property type="molecule type" value="Genomic_DNA"/>
</dbReference>
<feature type="transmembrane region" description="Helical" evidence="1">
    <location>
        <begin position="51"/>
        <end position="69"/>
    </location>
</feature>
<evidence type="ECO:0000313" key="3">
    <source>
        <dbReference type="Proteomes" id="UP001418796"/>
    </source>
</evidence>
<dbReference type="Proteomes" id="UP001418796">
    <property type="component" value="Unassembled WGS sequence"/>
</dbReference>
<gene>
    <name evidence="2" type="ORF">MKY91_17320</name>
</gene>
<keyword evidence="1" id="KW-0472">Membrane</keyword>
<keyword evidence="1" id="KW-0812">Transmembrane</keyword>
<evidence type="ECO:0000256" key="1">
    <source>
        <dbReference type="SAM" id="Phobius"/>
    </source>
</evidence>